<feature type="transmembrane region" description="Helical" evidence="7">
    <location>
        <begin position="168"/>
        <end position="187"/>
    </location>
</feature>
<evidence type="ECO:0000256" key="7">
    <source>
        <dbReference type="SAM" id="Phobius"/>
    </source>
</evidence>
<evidence type="ECO:0000256" key="3">
    <source>
        <dbReference type="ARBA" id="ARBA00022475"/>
    </source>
</evidence>
<evidence type="ECO:0000256" key="2">
    <source>
        <dbReference type="ARBA" id="ARBA00007430"/>
    </source>
</evidence>
<feature type="transmembrane region" description="Helical" evidence="7">
    <location>
        <begin position="289"/>
        <end position="313"/>
    </location>
</feature>
<dbReference type="PANTHER" id="PTHR30250">
    <property type="entry name" value="PST FAMILY PREDICTED COLANIC ACID TRANSPORTER"/>
    <property type="match status" value="1"/>
</dbReference>
<gene>
    <name evidence="8" type="ORF">IC610_07820</name>
</gene>
<feature type="transmembrane region" description="Helical" evidence="7">
    <location>
        <begin position="142"/>
        <end position="162"/>
    </location>
</feature>
<feature type="transmembrane region" description="Helical" evidence="7">
    <location>
        <begin position="440"/>
        <end position="461"/>
    </location>
</feature>
<comment type="caution">
    <text evidence="8">The sequence shown here is derived from an EMBL/GenBank/DDBJ whole genome shotgun (WGS) entry which is preliminary data.</text>
</comment>
<comment type="subcellular location">
    <subcellularLocation>
        <location evidence="1">Cell membrane</location>
        <topology evidence="1">Multi-pass membrane protein</topology>
    </subcellularLocation>
</comment>
<dbReference type="Proteomes" id="UP000637299">
    <property type="component" value="Unassembled WGS sequence"/>
</dbReference>
<dbReference type="EMBL" id="JACYFS010000001">
    <property type="protein sequence ID" value="MBD8082330.1"/>
    <property type="molecule type" value="Genomic_DNA"/>
</dbReference>
<feature type="transmembrane region" description="Helical" evidence="7">
    <location>
        <begin position="319"/>
        <end position="339"/>
    </location>
</feature>
<name>A0ABR8ZBQ4_9FLAO</name>
<dbReference type="InterPro" id="IPR050833">
    <property type="entry name" value="Poly_Biosynth_Transport"/>
</dbReference>
<comment type="similarity">
    <text evidence="2">Belongs to the polysaccharide synthase family.</text>
</comment>
<evidence type="ECO:0000256" key="6">
    <source>
        <dbReference type="ARBA" id="ARBA00023136"/>
    </source>
</evidence>
<dbReference type="PANTHER" id="PTHR30250:SF10">
    <property type="entry name" value="LIPOPOLYSACCHARIDE BIOSYNTHESIS PROTEIN WZXC"/>
    <property type="match status" value="1"/>
</dbReference>
<feature type="transmembrane region" description="Helical" evidence="7">
    <location>
        <begin position="379"/>
        <end position="401"/>
    </location>
</feature>
<evidence type="ECO:0000313" key="8">
    <source>
        <dbReference type="EMBL" id="MBD8082330.1"/>
    </source>
</evidence>
<dbReference type="Pfam" id="PF13440">
    <property type="entry name" value="Polysacc_synt_3"/>
    <property type="match status" value="1"/>
</dbReference>
<keyword evidence="4 7" id="KW-0812">Transmembrane</keyword>
<keyword evidence="5 7" id="KW-1133">Transmembrane helix</keyword>
<feature type="transmembrane region" description="Helical" evidence="7">
    <location>
        <begin position="351"/>
        <end position="373"/>
    </location>
</feature>
<organism evidence="8 9">
    <name type="scientific">Chryseobacterium caseinilyticum</name>
    <dbReference type="NCBI Taxonomy" id="2771428"/>
    <lineage>
        <taxon>Bacteria</taxon>
        <taxon>Pseudomonadati</taxon>
        <taxon>Bacteroidota</taxon>
        <taxon>Flavobacteriia</taxon>
        <taxon>Flavobacteriales</taxon>
        <taxon>Weeksellaceae</taxon>
        <taxon>Chryseobacterium group</taxon>
        <taxon>Chryseobacterium</taxon>
    </lineage>
</organism>
<evidence type="ECO:0000256" key="5">
    <source>
        <dbReference type="ARBA" id="ARBA00022989"/>
    </source>
</evidence>
<feature type="transmembrane region" description="Helical" evidence="7">
    <location>
        <begin position="112"/>
        <end position="130"/>
    </location>
</feature>
<dbReference type="CDD" id="cd13127">
    <property type="entry name" value="MATE_tuaB_like"/>
    <property type="match status" value="1"/>
</dbReference>
<accession>A0ABR8ZBQ4</accession>
<evidence type="ECO:0000256" key="4">
    <source>
        <dbReference type="ARBA" id="ARBA00022692"/>
    </source>
</evidence>
<keyword evidence="3" id="KW-1003">Cell membrane</keyword>
<feature type="transmembrane region" description="Helical" evidence="7">
    <location>
        <begin position="12"/>
        <end position="35"/>
    </location>
</feature>
<reference evidence="8 9" key="1">
    <citation type="submission" date="2020-09" db="EMBL/GenBank/DDBJ databases">
        <title>Genome seq and assembly of Chryseobacterium sp.</title>
        <authorList>
            <person name="Chhetri G."/>
        </authorList>
    </citation>
    <scope>NUCLEOTIDE SEQUENCE [LARGE SCALE GENOMIC DNA]</scope>
    <source>
        <strain evidence="8 9">GCR10</strain>
    </source>
</reference>
<feature type="transmembrane region" description="Helical" evidence="7">
    <location>
        <begin position="249"/>
        <end position="268"/>
    </location>
</feature>
<feature type="transmembrane region" description="Helical" evidence="7">
    <location>
        <begin position="413"/>
        <end position="434"/>
    </location>
</feature>
<sequence>MRNKVITGALWSYVQQFGTQAVQFLVTVILARIIAPADFGLIGMIMIFVGVGTALFEGGLTNSLIRSNDLEDDDFSTVFIFNVLSSFIIYIILFFIAPFISNFYKQPILTDLLRVYSISFIISSFAAVHNTILVKQMKFRKIAVITFPAVILSGLSAVLMAFNNFGVWSLVYSALINAFFTTLILWFNADWKPKLIFNKEKFRLHFEYGNKMMISSVLDIIFVNLYQIVIGKIYSATLLGYYTRANSLMMLPVTNISGALNKVAFPTFSQMQNDEQKLRSTYKKMMLMVIYTVTPVMVIMIVLGENLVVFLFTDKWLPVVPVFQILCVTGILYPLHLYNLIILQVKGKSGLFLYLEIIKKILAVVSLVISYFFGFYGLLWGQVIFSVLCLFINTHYAGVFLKYNLWKQLQDLLPLFLVALIMGAVVYFVKNYFLTNLPDFWVLLLGTVTGLIFYIFLSAILKFSTFFEIKRILLKK</sequence>
<protein>
    <submittedName>
        <fullName evidence="8">Lipopolysaccharide biosynthesis protein</fullName>
    </submittedName>
</protein>
<feature type="transmembrane region" description="Helical" evidence="7">
    <location>
        <begin position="41"/>
        <end position="65"/>
    </location>
</feature>
<evidence type="ECO:0000313" key="9">
    <source>
        <dbReference type="Proteomes" id="UP000637299"/>
    </source>
</evidence>
<keyword evidence="6 7" id="KW-0472">Membrane</keyword>
<feature type="transmembrane region" description="Helical" evidence="7">
    <location>
        <begin position="77"/>
        <end position="100"/>
    </location>
</feature>
<evidence type="ECO:0000256" key="1">
    <source>
        <dbReference type="ARBA" id="ARBA00004651"/>
    </source>
</evidence>
<proteinExistence type="inferred from homology"/>
<keyword evidence="9" id="KW-1185">Reference proteome</keyword>